<keyword evidence="2" id="KW-0238">DNA-binding</keyword>
<dbReference type="Proteomes" id="UP000253094">
    <property type="component" value="Unassembled WGS sequence"/>
</dbReference>
<dbReference type="GO" id="GO:0003700">
    <property type="term" value="F:DNA-binding transcription factor activity"/>
    <property type="evidence" value="ECO:0007669"/>
    <property type="project" value="InterPro"/>
</dbReference>
<comment type="caution">
    <text evidence="5">The sequence shown here is derived from an EMBL/GenBank/DDBJ whole genome shotgun (WGS) entry which is preliminary data.</text>
</comment>
<dbReference type="PANTHER" id="PTHR46796:SF15">
    <property type="entry name" value="BLL1074 PROTEIN"/>
    <property type="match status" value="1"/>
</dbReference>
<dbReference type="InterPro" id="IPR018060">
    <property type="entry name" value="HTH_AraC"/>
</dbReference>
<dbReference type="EMBL" id="QOIL01000006">
    <property type="protein sequence ID" value="RCG30725.1"/>
    <property type="molecule type" value="Genomic_DNA"/>
</dbReference>
<evidence type="ECO:0000313" key="6">
    <source>
        <dbReference type="Proteomes" id="UP000253094"/>
    </source>
</evidence>
<dbReference type="Pfam" id="PF20240">
    <property type="entry name" value="DUF6597"/>
    <property type="match status" value="1"/>
</dbReference>
<reference evidence="5 6" key="1">
    <citation type="submission" date="2018-06" db="EMBL/GenBank/DDBJ databases">
        <title>Sphaerisporangium craniellae sp. nov., isolated from a marine sponge in the South China Sea.</title>
        <authorList>
            <person name="Li L."/>
        </authorList>
    </citation>
    <scope>NUCLEOTIDE SEQUENCE [LARGE SCALE GENOMIC DNA]</scope>
    <source>
        <strain evidence="5 6">CCTCC AA 208026</strain>
    </source>
</reference>
<keyword evidence="1" id="KW-0805">Transcription regulation</keyword>
<dbReference type="Gene3D" id="1.10.10.60">
    <property type="entry name" value="Homeodomain-like"/>
    <property type="match status" value="1"/>
</dbReference>
<dbReference type="InterPro" id="IPR046532">
    <property type="entry name" value="DUF6597"/>
</dbReference>
<evidence type="ECO:0000256" key="1">
    <source>
        <dbReference type="ARBA" id="ARBA00023015"/>
    </source>
</evidence>
<dbReference type="PROSITE" id="PS01124">
    <property type="entry name" value="HTH_ARAC_FAMILY_2"/>
    <property type="match status" value="1"/>
</dbReference>
<accession>A0A367FM84</accession>
<dbReference type="SMART" id="SM00342">
    <property type="entry name" value="HTH_ARAC"/>
    <property type="match status" value="1"/>
</dbReference>
<evidence type="ECO:0000313" key="5">
    <source>
        <dbReference type="EMBL" id="RCG30725.1"/>
    </source>
</evidence>
<dbReference type="Pfam" id="PF12833">
    <property type="entry name" value="HTH_18"/>
    <property type="match status" value="1"/>
</dbReference>
<evidence type="ECO:0000259" key="4">
    <source>
        <dbReference type="PROSITE" id="PS01124"/>
    </source>
</evidence>
<name>A0A367FM84_9ACTN</name>
<evidence type="ECO:0000256" key="3">
    <source>
        <dbReference type="ARBA" id="ARBA00023163"/>
    </source>
</evidence>
<dbReference type="OrthoDB" id="9815799at2"/>
<dbReference type="PANTHER" id="PTHR46796">
    <property type="entry name" value="HTH-TYPE TRANSCRIPTIONAL ACTIVATOR RHAS-RELATED"/>
    <property type="match status" value="1"/>
</dbReference>
<dbReference type="InterPro" id="IPR050204">
    <property type="entry name" value="AraC_XylS_family_regulators"/>
</dbReference>
<evidence type="ECO:0000256" key="2">
    <source>
        <dbReference type="ARBA" id="ARBA00023125"/>
    </source>
</evidence>
<feature type="domain" description="HTH araC/xylS-type" evidence="4">
    <location>
        <begin position="123"/>
        <end position="220"/>
    </location>
</feature>
<keyword evidence="3" id="KW-0804">Transcription</keyword>
<gene>
    <name evidence="5" type="ORF">DQ384_12065</name>
</gene>
<sequence>MYVESAPDPALEGRVACLWVQEARSPLVQRVVPDGCVDLIWGPDGPHVAGPDTGPFLAELRPGERLTGLRFRPGAVGGVFGVPVEWLRDQRVPLADLPGVEVRGPADLQRATAELLRAAPEPDAAAGPIAAALRRGAAVGSVAWDLGLSERQLNRRCVRAFGYGPKVLQRVVRFQRALTLARSGLRLADVAAASGYADQAHMANDVRRLAGVPMARLMEAEPA</sequence>
<dbReference type="GO" id="GO:0043565">
    <property type="term" value="F:sequence-specific DNA binding"/>
    <property type="evidence" value="ECO:0007669"/>
    <property type="project" value="InterPro"/>
</dbReference>
<dbReference type="RefSeq" id="WP_114028857.1">
    <property type="nucleotide sequence ID" value="NZ_QOIL01000006.1"/>
</dbReference>
<dbReference type="AlphaFoldDB" id="A0A367FM84"/>
<protein>
    <submittedName>
        <fullName evidence="5">AraC family transcriptional regulator</fullName>
    </submittedName>
</protein>
<organism evidence="5 6">
    <name type="scientific">Sphaerisporangium album</name>
    <dbReference type="NCBI Taxonomy" id="509200"/>
    <lineage>
        <taxon>Bacteria</taxon>
        <taxon>Bacillati</taxon>
        <taxon>Actinomycetota</taxon>
        <taxon>Actinomycetes</taxon>
        <taxon>Streptosporangiales</taxon>
        <taxon>Streptosporangiaceae</taxon>
        <taxon>Sphaerisporangium</taxon>
    </lineage>
</organism>
<proteinExistence type="predicted"/>
<keyword evidence="6" id="KW-1185">Reference proteome</keyword>